<evidence type="ECO:0000313" key="2">
    <source>
        <dbReference type="EMBL" id="OMP00957.1"/>
    </source>
</evidence>
<dbReference type="PANTHER" id="PTHR33167:SF70">
    <property type="entry name" value="DUF3741 DOMAIN-CONTAINING PROTEIN"/>
    <property type="match status" value="1"/>
</dbReference>
<protein>
    <submittedName>
        <fullName evidence="2">Uncharacterized protein</fullName>
    </submittedName>
</protein>
<gene>
    <name evidence="2" type="ORF">COLO4_12251</name>
</gene>
<feature type="compositionally biased region" description="Basic residues" evidence="1">
    <location>
        <begin position="552"/>
        <end position="564"/>
    </location>
</feature>
<dbReference type="InterPro" id="IPR008581">
    <property type="entry name" value="DUF863_pln"/>
</dbReference>
<evidence type="ECO:0000313" key="3">
    <source>
        <dbReference type="Proteomes" id="UP000187203"/>
    </source>
</evidence>
<comment type="caution">
    <text evidence="2">The sequence shown here is derived from an EMBL/GenBank/DDBJ whole genome shotgun (WGS) entry which is preliminary data.</text>
</comment>
<accession>A0A1R3K1K5</accession>
<dbReference type="AlphaFoldDB" id="A0A1R3K1K5"/>
<dbReference type="PANTHER" id="PTHR33167">
    <property type="entry name" value="TRANSCRIPTION FACTOR, PUTATIVE (DUF863)-RELATED"/>
    <property type="match status" value="1"/>
</dbReference>
<feature type="region of interest" description="Disordered" evidence="1">
    <location>
        <begin position="538"/>
        <end position="569"/>
    </location>
</feature>
<feature type="compositionally biased region" description="Polar residues" evidence="1">
    <location>
        <begin position="605"/>
        <end position="617"/>
    </location>
</feature>
<organism evidence="2 3">
    <name type="scientific">Corchorus olitorius</name>
    <dbReference type="NCBI Taxonomy" id="93759"/>
    <lineage>
        <taxon>Eukaryota</taxon>
        <taxon>Viridiplantae</taxon>
        <taxon>Streptophyta</taxon>
        <taxon>Embryophyta</taxon>
        <taxon>Tracheophyta</taxon>
        <taxon>Spermatophyta</taxon>
        <taxon>Magnoliopsida</taxon>
        <taxon>eudicotyledons</taxon>
        <taxon>Gunneridae</taxon>
        <taxon>Pentapetalae</taxon>
        <taxon>rosids</taxon>
        <taxon>malvids</taxon>
        <taxon>Malvales</taxon>
        <taxon>Malvaceae</taxon>
        <taxon>Grewioideae</taxon>
        <taxon>Apeibeae</taxon>
        <taxon>Corchorus</taxon>
    </lineage>
</organism>
<dbReference type="EMBL" id="AWUE01014878">
    <property type="protein sequence ID" value="OMP00957.1"/>
    <property type="molecule type" value="Genomic_DNA"/>
</dbReference>
<proteinExistence type="predicted"/>
<name>A0A1R3K1K5_9ROSI</name>
<feature type="region of interest" description="Disordered" evidence="1">
    <location>
        <begin position="605"/>
        <end position="630"/>
    </location>
</feature>
<reference evidence="3" key="1">
    <citation type="submission" date="2013-09" db="EMBL/GenBank/DDBJ databases">
        <title>Corchorus olitorius genome sequencing.</title>
        <authorList>
            <person name="Alam M."/>
            <person name="Haque M.S."/>
            <person name="Islam M.S."/>
            <person name="Emdad E.M."/>
            <person name="Islam M.M."/>
            <person name="Ahmed B."/>
            <person name="Halim A."/>
            <person name="Hossen Q.M.M."/>
            <person name="Hossain M.Z."/>
            <person name="Ahmed R."/>
            <person name="Khan M.M."/>
            <person name="Islam R."/>
            <person name="Rashid M.M."/>
            <person name="Khan S.A."/>
            <person name="Rahman M.S."/>
            <person name="Alam M."/>
            <person name="Yahiya A.S."/>
            <person name="Khan M.S."/>
            <person name="Azam M.S."/>
            <person name="Haque T."/>
            <person name="Lashkar M.Z.H."/>
            <person name="Akhand A.I."/>
            <person name="Morshed G."/>
            <person name="Roy S."/>
            <person name="Uddin K.S."/>
            <person name="Rabeya T."/>
            <person name="Hossain A.S."/>
            <person name="Chowdhury A."/>
            <person name="Snigdha A.R."/>
            <person name="Mortoza M.S."/>
            <person name="Matin S.A."/>
            <person name="Hoque S.M.E."/>
            <person name="Islam M.K."/>
            <person name="Roy D.K."/>
            <person name="Haider R."/>
            <person name="Moosa M.M."/>
            <person name="Elias S.M."/>
            <person name="Hasan A.M."/>
            <person name="Jahan S."/>
            <person name="Shafiuddin M."/>
            <person name="Mahmood N."/>
            <person name="Shommy N.S."/>
        </authorList>
    </citation>
    <scope>NUCLEOTIDE SEQUENCE [LARGE SCALE GENOMIC DNA]</scope>
    <source>
        <strain evidence="3">cv. O-4</strain>
    </source>
</reference>
<sequence length="675" mass="73303">MPCKSLQVETTKAHSAMILLSEQNKRETCQKRKIFGVEIPEKSNGVAAVASHAPDPLPFRSQSEAANSEILSSSSWTKFSGDLSQNLLGNPGSRTSDQPNTGSTALMLSHDVIRGKLLAESSSRSLPSSRAQVSAKNDFDFGFGAACDSKDRHVSCPSNGFCNQNGISESNFASEQSAQRGPKVSFKLMESKSAVDLNVDAMAVDSDQNEEISQSNVVSMNGSIKHNSNGGLSWLRATRPCNEKPIKQEGSHQTNLDSLQNCSQHSIEKTAIRIQDSLSATRACDAKLPKIDTGCSSSSTKILGFSISQNVSRDLPSPNSPLKSASPASAINGVNFLMSHGPQPPKSRQQCLVEGLVAEKRWINQNADIRHIDLNLCVIEEGVEEDVRSTPSSKNNLMIAKIDLEVPVSIEMGSKVTSGCESLESNVTKPIRMPHNEINESEGLLSVSAAAEALVAISSSCVTNLPDNVDCPQSEASTSDCLYWFAEIVSSSLSDPENDIDSGNGACLEDSIPDGIDIFEYMTLKLSESKIEEYCHQPQVVESEKNEDPLPKRPRRGQARRGRQRKDFQRDVLPNLTSLSKNEVTEDFQMIEGLIRAIGGNWQSSLTQKNNAKGSTSRGRKRAGVSAPPAITEDCSNQIQQMQTAFEDKSLTGWGKRTRRPPRQRCPIVPPLAIK</sequence>
<dbReference type="Proteomes" id="UP000187203">
    <property type="component" value="Unassembled WGS sequence"/>
</dbReference>
<keyword evidence="3" id="KW-1185">Reference proteome</keyword>
<evidence type="ECO:0000256" key="1">
    <source>
        <dbReference type="SAM" id="MobiDB-lite"/>
    </source>
</evidence>
<dbReference type="OrthoDB" id="977810at2759"/>
<feature type="compositionally biased region" description="Basic and acidic residues" evidence="1">
    <location>
        <begin position="542"/>
        <end position="551"/>
    </location>
</feature>
<dbReference type="STRING" id="93759.A0A1R3K1K5"/>
<dbReference type="Pfam" id="PF05904">
    <property type="entry name" value="DUF863"/>
    <property type="match status" value="1"/>
</dbReference>
<feature type="region of interest" description="Disordered" evidence="1">
    <location>
        <begin position="650"/>
        <end position="675"/>
    </location>
</feature>